<dbReference type="KEGG" id="ftj:FTUN_5811"/>
<organism evidence="1 2">
    <name type="scientific">Frigoriglobus tundricola</name>
    <dbReference type="NCBI Taxonomy" id="2774151"/>
    <lineage>
        <taxon>Bacteria</taxon>
        <taxon>Pseudomonadati</taxon>
        <taxon>Planctomycetota</taxon>
        <taxon>Planctomycetia</taxon>
        <taxon>Gemmatales</taxon>
        <taxon>Gemmataceae</taxon>
        <taxon>Frigoriglobus</taxon>
    </lineage>
</organism>
<reference evidence="2" key="1">
    <citation type="submission" date="2020-05" db="EMBL/GenBank/DDBJ databases">
        <title>Frigoriglobus tundricola gen. nov., sp. nov., a psychrotolerant cellulolytic planctomycete of the family Gemmataceae with two divergent copies of 16S rRNA gene.</title>
        <authorList>
            <person name="Kulichevskaya I.S."/>
            <person name="Ivanova A.A."/>
            <person name="Naumoff D.G."/>
            <person name="Beletsky A.V."/>
            <person name="Rijpstra W.I.C."/>
            <person name="Sinninghe Damste J.S."/>
            <person name="Mardanov A.V."/>
            <person name="Ravin N.V."/>
            <person name="Dedysh S.N."/>
        </authorList>
    </citation>
    <scope>NUCLEOTIDE SEQUENCE [LARGE SCALE GENOMIC DNA]</scope>
    <source>
        <strain evidence="2">PL17</strain>
    </source>
</reference>
<gene>
    <name evidence="1" type="ORF">FTUN_5811</name>
</gene>
<name>A0A6M5YVU9_9BACT</name>
<dbReference type="RefSeq" id="WP_171473455.1">
    <property type="nucleotide sequence ID" value="NZ_CP053452.2"/>
</dbReference>
<evidence type="ECO:0000313" key="1">
    <source>
        <dbReference type="EMBL" id="QJW98227.1"/>
    </source>
</evidence>
<dbReference type="Proteomes" id="UP000503447">
    <property type="component" value="Chromosome"/>
</dbReference>
<evidence type="ECO:0000313" key="2">
    <source>
        <dbReference type="Proteomes" id="UP000503447"/>
    </source>
</evidence>
<dbReference type="EMBL" id="CP053452">
    <property type="protein sequence ID" value="QJW98227.1"/>
    <property type="molecule type" value="Genomic_DNA"/>
</dbReference>
<protein>
    <submittedName>
        <fullName evidence="1">Uncharacterized protein</fullName>
    </submittedName>
</protein>
<sequence length="210" mass="23092">MPKQNRVTPFGEIVAVPAYGTLMGNRGVLHDAAGTIRRAWHLRRWIVCVLEFNGRKRTVMAPGRYTELFFLDEATALAAGHRPCFECQRQRFRAYRAAWTAGHALPHAPTAGGIDDTLHAERTGMNREKLCHSANLDSVPDGALVTLEGDDAIPYLLWRGELLAWSPAGYRERRTRPTGARVSVLTPAPTVTAIRAGYVPAVHPSARSAS</sequence>
<proteinExistence type="predicted"/>
<keyword evidence="2" id="KW-1185">Reference proteome</keyword>
<dbReference type="AlphaFoldDB" id="A0A6M5YVU9"/>
<accession>A0A6M5YVU9</accession>